<evidence type="ECO:0000256" key="1">
    <source>
        <dbReference type="SAM" id="MobiDB-lite"/>
    </source>
</evidence>
<feature type="region of interest" description="Disordered" evidence="1">
    <location>
        <begin position="173"/>
        <end position="198"/>
    </location>
</feature>
<accession>A0A2N5J4W5</accession>
<evidence type="ECO:0000313" key="2">
    <source>
        <dbReference type="EMBL" id="PLS29251.1"/>
    </source>
</evidence>
<protein>
    <submittedName>
        <fullName evidence="2">Uncharacterized protein</fullName>
    </submittedName>
</protein>
<reference evidence="2 3" key="1">
    <citation type="submission" date="2017-07" db="EMBL/GenBank/DDBJ databases">
        <title>Bifidobacterium novel species.</title>
        <authorList>
            <person name="Lugli G.A."/>
            <person name="Milani C."/>
            <person name="Duranti S."/>
            <person name="Mangifesta M."/>
        </authorList>
    </citation>
    <scope>NUCLEOTIDE SEQUENCE [LARGE SCALE GENOMIC DNA]</scope>
    <source>
        <strain evidence="2 3">77</strain>
    </source>
</reference>
<sequence length="208" mass="23062">MSHTPTPYSPDSCASCPFSDFFTPPRASSAITLAHPPLPSLPHTRLAHPPISSLPRTHPPPSRSPILRFLRFPTRISPILRLLHSPARTLRLPHSPTLAHPPPPFAPPHASRPSFAFFTPPHASSASLTPPRSPILRFLRFPTRILRLPHSPTLAHPPTLSRFSTRISLYGRETNRRPHRRNKSPMPLPAKQTGCHMPSMICASPDAQ</sequence>
<dbReference type="EMBL" id="NMWT01000007">
    <property type="protein sequence ID" value="PLS29251.1"/>
    <property type="molecule type" value="Genomic_DNA"/>
</dbReference>
<comment type="caution">
    <text evidence="2">The sequence shown here is derived from an EMBL/GenBank/DDBJ whole genome shotgun (WGS) entry which is preliminary data.</text>
</comment>
<dbReference type="AlphaFoldDB" id="A0A2N5J4W5"/>
<organism evidence="2 3">
    <name type="scientific">Bifidobacterium parmae</name>
    <dbReference type="NCBI Taxonomy" id="361854"/>
    <lineage>
        <taxon>Bacteria</taxon>
        <taxon>Bacillati</taxon>
        <taxon>Actinomycetota</taxon>
        <taxon>Actinomycetes</taxon>
        <taxon>Bifidobacteriales</taxon>
        <taxon>Bifidobacteriaceae</taxon>
        <taxon>Bifidobacterium</taxon>
    </lineage>
</organism>
<gene>
    <name evidence="2" type="ORF">Uis4E_0671</name>
</gene>
<keyword evidence="3" id="KW-1185">Reference proteome</keyword>
<proteinExistence type="predicted"/>
<dbReference type="Proteomes" id="UP000235034">
    <property type="component" value="Unassembled WGS sequence"/>
</dbReference>
<evidence type="ECO:0000313" key="3">
    <source>
        <dbReference type="Proteomes" id="UP000235034"/>
    </source>
</evidence>
<name>A0A2N5J4W5_9BIFI</name>